<dbReference type="OrthoDB" id="2200505at2759"/>
<feature type="transmembrane region" description="Helical" evidence="1">
    <location>
        <begin position="106"/>
        <end position="125"/>
    </location>
</feature>
<dbReference type="AlphaFoldDB" id="L2GPX9"/>
<dbReference type="EMBL" id="JH370131">
    <property type="protein sequence ID" value="ELA42649.1"/>
    <property type="molecule type" value="Genomic_DNA"/>
</dbReference>
<feature type="transmembrane region" description="Helical" evidence="1">
    <location>
        <begin position="161"/>
        <end position="177"/>
    </location>
</feature>
<dbReference type="InterPro" id="IPR031502">
    <property type="entry name" value="Zf_ribonucleo"/>
</dbReference>
<dbReference type="VEuPathDB" id="MicrosporidiaDB:VICG_00401"/>
<keyword evidence="1" id="KW-0812">Transmembrane</keyword>
<keyword evidence="3" id="KW-1185">Reference proteome</keyword>
<dbReference type="GeneID" id="19881119"/>
<dbReference type="InParanoid" id="L2GPX9"/>
<evidence type="ECO:0000313" key="3">
    <source>
        <dbReference type="Proteomes" id="UP000011082"/>
    </source>
</evidence>
<gene>
    <name evidence="2" type="ORF">VICG_00401</name>
</gene>
<feature type="transmembrane region" description="Helical" evidence="1">
    <location>
        <begin position="132"/>
        <end position="155"/>
    </location>
</feature>
<dbReference type="OMA" id="YMVLRNN"/>
<proteinExistence type="predicted"/>
<keyword evidence="1" id="KW-0472">Membrane</keyword>
<dbReference type="Pfam" id="PF17026">
    <property type="entry name" value="zf-RRPl_C4"/>
    <property type="match status" value="1"/>
</dbReference>
<protein>
    <submittedName>
        <fullName evidence="2">Uncharacterized protein</fullName>
    </submittedName>
</protein>
<evidence type="ECO:0000256" key="1">
    <source>
        <dbReference type="SAM" id="Phobius"/>
    </source>
</evidence>
<sequence length="233" mass="27496">MKQCQFCNSHKTKVLNDTLFCENCEIYFTLKNGIQLIKSLPIAETKQRTLNLCVSCSRRAMKNSSIKCRTFREYLKRLPYCSSCKSLNVVFLKNLFFKNFLLYKKIKSVFGLSTLFTLIMTWCCFEKYVSALYYYIAITADGMSSFSFIFTSFLLYHLNQYSFIRLMLFLICLYKIISKKSIYFEIPINLLSAHELDNFIDRLNINSSLESDVYRHDKRVNVHYGSQPHLKNK</sequence>
<reference evidence="3" key="1">
    <citation type="submission" date="2011-05" db="EMBL/GenBank/DDBJ databases">
        <title>The genome sequence of Vittaforma corneae strain ATCC 50505.</title>
        <authorList>
            <consortium name="The Broad Institute Genome Sequencing Platform"/>
            <person name="Cuomo C."/>
            <person name="Didier E."/>
            <person name="Bowers L."/>
            <person name="Young S.K."/>
            <person name="Zeng Q."/>
            <person name="Gargeya S."/>
            <person name="Fitzgerald M."/>
            <person name="Haas B."/>
            <person name="Abouelleil A."/>
            <person name="Alvarado L."/>
            <person name="Arachchi H.M."/>
            <person name="Berlin A."/>
            <person name="Chapman S.B."/>
            <person name="Gearin G."/>
            <person name="Goldberg J."/>
            <person name="Griggs A."/>
            <person name="Gujja S."/>
            <person name="Hansen M."/>
            <person name="Heiman D."/>
            <person name="Howarth C."/>
            <person name="Larimer J."/>
            <person name="Lui A."/>
            <person name="MacDonald P.J.P."/>
            <person name="McCowen C."/>
            <person name="Montmayeur A."/>
            <person name="Murphy C."/>
            <person name="Neiman D."/>
            <person name="Pearson M."/>
            <person name="Priest M."/>
            <person name="Roberts A."/>
            <person name="Saif S."/>
            <person name="Shea T."/>
            <person name="Sisk P."/>
            <person name="Stolte C."/>
            <person name="Sykes S."/>
            <person name="Wortman J."/>
            <person name="Nusbaum C."/>
            <person name="Birren B."/>
        </authorList>
    </citation>
    <scope>NUCLEOTIDE SEQUENCE [LARGE SCALE GENOMIC DNA]</scope>
    <source>
        <strain evidence="3">ATCC 50505</strain>
    </source>
</reference>
<dbReference type="Proteomes" id="UP000011082">
    <property type="component" value="Unassembled WGS sequence"/>
</dbReference>
<evidence type="ECO:0000313" key="2">
    <source>
        <dbReference type="EMBL" id="ELA42649.1"/>
    </source>
</evidence>
<organism evidence="2 3">
    <name type="scientific">Vittaforma corneae (strain ATCC 50505)</name>
    <name type="common">Microsporidian parasite</name>
    <name type="synonym">Nosema corneum</name>
    <dbReference type="NCBI Taxonomy" id="993615"/>
    <lineage>
        <taxon>Eukaryota</taxon>
        <taxon>Fungi</taxon>
        <taxon>Fungi incertae sedis</taxon>
        <taxon>Microsporidia</taxon>
        <taxon>Nosematidae</taxon>
        <taxon>Vittaforma</taxon>
    </lineage>
</organism>
<dbReference type="HOGENOM" id="CLU_1272292_0_0_1"/>
<accession>L2GPX9</accession>
<name>L2GPX9_VITCO</name>
<keyword evidence="1" id="KW-1133">Transmembrane helix</keyword>
<dbReference type="RefSeq" id="XP_007603854.1">
    <property type="nucleotide sequence ID" value="XM_007603792.1"/>
</dbReference>